<dbReference type="Pfam" id="PF25917">
    <property type="entry name" value="BSH_RND"/>
    <property type="match status" value="1"/>
</dbReference>
<dbReference type="Gene3D" id="2.40.30.170">
    <property type="match status" value="1"/>
</dbReference>
<evidence type="ECO:0000259" key="3">
    <source>
        <dbReference type="Pfam" id="PF25917"/>
    </source>
</evidence>
<dbReference type="EMBL" id="LAZR01000140">
    <property type="protein sequence ID" value="KKN87254.1"/>
    <property type="molecule type" value="Genomic_DNA"/>
</dbReference>
<feature type="coiled-coil region" evidence="1">
    <location>
        <begin position="141"/>
        <end position="168"/>
    </location>
</feature>
<dbReference type="PANTHER" id="PTHR30469:SF11">
    <property type="entry name" value="BLL4320 PROTEIN"/>
    <property type="match status" value="1"/>
</dbReference>
<dbReference type="InterPro" id="IPR006143">
    <property type="entry name" value="RND_pump_MFP"/>
</dbReference>
<dbReference type="AlphaFoldDB" id="A0A0F9U6J7"/>
<organism evidence="5">
    <name type="scientific">marine sediment metagenome</name>
    <dbReference type="NCBI Taxonomy" id="412755"/>
    <lineage>
        <taxon>unclassified sequences</taxon>
        <taxon>metagenomes</taxon>
        <taxon>ecological metagenomes</taxon>
    </lineage>
</organism>
<evidence type="ECO:0000313" key="5">
    <source>
        <dbReference type="EMBL" id="KKN87254.1"/>
    </source>
</evidence>
<dbReference type="GO" id="GO:0015562">
    <property type="term" value="F:efflux transmembrane transporter activity"/>
    <property type="evidence" value="ECO:0007669"/>
    <property type="project" value="TreeGrafter"/>
</dbReference>
<accession>A0A0F9U6J7</accession>
<dbReference type="Gene3D" id="2.40.420.20">
    <property type="match status" value="1"/>
</dbReference>
<dbReference type="NCBIfam" id="TIGR01730">
    <property type="entry name" value="RND_mfp"/>
    <property type="match status" value="1"/>
</dbReference>
<feature type="region of interest" description="Disordered" evidence="2">
    <location>
        <begin position="384"/>
        <end position="426"/>
    </location>
</feature>
<dbReference type="SUPFAM" id="SSF111369">
    <property type="entry name" value="HlyD-like secretion proteins"/>
    <property type="match status" value="1"/>
</dbReference>
<keyword evidence="1" id="KW-0175">Coiled coil</keyword>
<dbReference type="Gene3D" id="2.40.50.100">
    <property type="match status" value="1"/>
</dbReference>
<dbReference type="Gene3D" id="1.10.287.470">
    <property type="entry name" value="Helix hairpin bin"/>
    <property type="match status" value="1"/>
</dbReference>
<comment type="caution">
    <text evidence="5">The sequence shown here is derived from an EMBL/GenBank/DDBJ whole genome shotgun (WGS) entry which is preliminary data.</text>
</comment>
<protein>
    <submittedName>
        <fullName evidence="5">Uncharacterized protein</fullName>
    </submittedName>
</protein>
<feature type="domain" description="CusB-like beta-barrel" evidence="4">
    <location>
        <begin position="244"/>
        <end position="313"/>
    </location>
</feature>
<dbReference type="Pfam" id="PF25954">
    <property type="entry name" value="Beta-barrel_RND_2"/>
    <property type="match status" value="1"/>
</dbReference>
<dbReference type="InterPro" id="IPR058625">
    <property type="entry name" value="MdtA-like_BSH"/>
</dbReference>
<reference evidence="5" key="1">
    <citation type="journal article" date="2015" name="Nature">
        <title>Complex archaea that bridge the gap between prokaryotes and eukaryotes.</title>
        <authorList>
            <person name="Spang A."/>
            <person name="Saw J.H."/>
            <person name="Jorgensen S.L."/>
            <person name="Zaremba-Niedzwiedzka K."/>
            <person name="Martijn J."/>
            <person name="Lind A.E."/>
            <person name="van Eijk R."/>
            <person name="Schleper C."/>
            <person name="Guy L."/>
            <person name="Ettema T.J."/>
        </authorList>
    </citation>
    <scope>NUCLEOTIDE SEQUENCE</scope>
</reference>
<evidence type="ECO:0000256" key="1">
    <source>
        <dbReference type="SAM" id="Coils"/>
    </source>
</evidence>
<name>A0A0F9U6J7_9ZZZZ</name>
<feature type="compositionally biased region" description="Low complexity" evidence="2">
    <location>
        <begin position="394"/>
        <end position="404"/>
    </location>
</feature>
<dbReference type="PANTHER" id="PTHR30469">
    <property type="entry name" value="MULTIDRUG RESISTANCE PROTEIN MDTA"/>
    <property type="match status" value="1"/>
</dbReference>
<evidence type="ECO:0000259" key="4">
    <source>
        <dbReference type="Pfam" id="PF25954"/>
    </source>
</evidence>
<dbReference type="GO" id="GO:1990281">
    <property type="term" value="C:efflux pump complex"/>
    <property type="evidence" value="ECO:0007669"/>
    <property type="project" value="TreeGrafter"/>
</dbReference>
<evidence type="ECO:0000256" key="2">
    <source>
        <dbReference type="SAM" id="MobiDB-lite"/>
    </source>
</evidence>
<dbReference type="InterPro" id="IPR058792">
    <property type="entry name" value="Beta-barrel_RND_2"/>
</dbReference>
<sequence>MAFLKQLIVTLVVLLGAGAAYLKVDPAAGRWILESDIALPPAIRSAIVWLAPEAANPAMEASAERPGGGRAGAGRGNNATPVVAGAVTTGVTRTRMRAIGTGDAARSIVVYPDNTTGIVAEIGIGSGEKVEEGDILVRLEKASEEIAVERARIALDAAEDKVTRFERLRKSNTLSAVEVDTIIRERETARLDLRTAEIALGKRDIRAPIGGRVGIVSVDKGDLVGSQTVIATVDGREQLKVIFYTPESFVKELTVGAPVQAVSTARPDKTYQGHISAIDSRLDESSRTLRTEAMIDNADDALRPGMSFTVTLSLEGETFLSLDPIAVVWERTGPIVWKIVDGKAHKAAVQIVERNSDRVLVTSDALKTGDLVVIEGLQSVRSDGAVTIQTTDGPKPSGAPASPRSAPPTPSADNAPATTGRRSFLAPEAVGSAAAAALPVAPTLPATSAEDPAR</sequence>
<proteinExistence type="predicted"/>
<feature type="domain" description="Multidrug resistance protein MdtA-like barrel-sandwich hybrid" evidence="3">
    <location>
        <begin position="116"/>
        <end position="227"/>
    </location>
</feature>
<gene>
    <name evidence="5" type="ORF">LCGC14_0261000</name>
</gene>